<keyword evidence="2" id="KW-1185">Reference proteome</keyword>
<dbReference type="VEuPathDB" id="FungiDB:MELLADRAFT_110353"/>
<accession>F4RZH6</accession>
<dbReference type="Proteomes" id="UP000001072">
    <property type="component" value="Unassembled WGS sequence"/>
</dbReference>
<proteinExistence type="predicted"/>
<dbReference type="InParanoid" id="F4RZH6"/>
<name>F4RZH6_MELLP</name>
<organism evidence="2">
    <name type="scientific">Melampsora larici-populina (strain 98AG31 / pathotype 3-4-7)</name>
    <name type="common">Poplar leaf rust fungus</name>
    <dbReference type="NCBI Taxonomy" id="747676"/>
    <lineage>
        <taxon>Eukaryota</taxon>
        <taxon>Fungi</taxon>
        <taxon>Dikarya</taxon>
        <taxon>Basidiomycota</taxon>
        <taxon>Pucciniomycotina</taxon>
        <taxon>Pucciniomycetes</taxon>
        <taxon>Pucciniales</taxon>
        <taxon>Melampsoraceae</taxon>
        <taxon>Melampsora</taxon>
    </lineage>
</organism>
<protein>
    <submittedName>
        <fullName evidence="1">Uncharacterized protein</fullName>
    </submittedName>
</protein>
<evidence type="ECO:0000313" key="1">
    <source>
        <dbReference type="EMBL" id="EGG02253.1"/>
    </source>
</evidence>
<reference evidence="2" key="1">
    <citation type="journal article" date="2011" name="Proc. Natl. Acad. Sci. U.S.A.">
        <title>Obligate biotrophy features unraveled by the genomic analysis of rust fungi.</title>
        <authorList>
            <person name="Duplessis S."/>
            <person name="Cuomo C.A."/>
            <person name="Lin Y.-C."/>
            <person name="Aerts A."/>
            <person name="Tisserant E."/>
            <person name="Veneault-Fourrey C."/>
            <person name="Joly D.L."/>
            <person name="Hacquard S."/>
            <person name="Amselem J."/>
            <person name="Cantarel B.L."/>
            <person name="Chiu R."/>
            <person name="Coutinho P.M."/>
            <person name="Feau N."/>
            <person name="Field M."/>
            <person name="Frey P."/>
            <person name="Gelhaye E."/>
            <person name="Goldberg J."/>
            <person name="Grabherr M.G."/>
            <person name="Kodira C.D."/>
            <person name="Kohler A."/>
            <person name="Kuees U."/>
            <person name="Lindquist E.A."/>
            <person name="Lucas S.M."/>
            <person name="Mago R."/>
            <person name="Mauceli E."/>
            <person name="Morin E."/>
            <person name="Murat C."/>
            <person name="Pangilinan J.L."/>
            <person name="Park R."/>
            <person name="Pearson M."/>
            <person name="Quesneville H."/>
            <person name="Rouhier N."/>
            <person name="Sakthikumar S."/>
            <person name="Salamov A.A."/>
            <person name="Schmutz J."/>
            <person name="Selles B."/>
            <person name="Shapiro H."/>
            <person name="Tanguay P."/>
            <person name="Tuskan G.A."/>
            <person name="Henrissat B."/>
            <person name="Van de Peer Y."/>
            <person name="Rouze P."/>
            <person name="Ellis J.G."/>
            <person name="Dodds P.N."/>
            <person name="Schein J.E."/>
            <person name="Zhong S."/>
            <person name="Hamelin R.C."/>
            <person name="Grigoriev I.V."/>
            <person name="Szabo L.J."/>
            <person name="Martin F."/>
        </authorList>
    </citation>
    <scope>NUCLEOTIDE SEQUENCE [LARGE SCALE GENOMIC DNA]</scope>
    <source>
        <strain evidence="2">98AG31 / pathotype 3-4-7</strain>
    </source>
</reference>
<dbReference type="RefSeq" id="XP_007414510.1">
    <property type="nucleotide sequence ID" value="XM_007414448.1"/>
</dbReference>
<dbReference type="HOGENOM" id="CLU_2062008_0_0_1"/>
<dbReference type="KEGG" id="mlr:MELLADRAFT_110353"/>
<evidence type="ECO:0000313" key="2">
    <source>
        <dbReference type="Proteomes" id="UP000001072"/>
    </source>
</evidence>
<dbReference type="GeneID" id="18924051"/>
<dbReference type="EMBL" id="GL883132">
    <property type="protein sequence ID" value="EGG02253.1"/>
    <property type="molecule type" value="Genomic_DNA"/>
</dbReference>
<gene>
    <name evidence="1" type="ORF">MELLADRAFT_110353</name>
</gene>
<dbReference type="AlphaFoldDB" id="F4RZH6"/>
<sequence length="119" mass="13098">MTYWRTSANLMIRVRPIQGRTCRVTQVGGVDAIDVGCFAILIEVRENKLDNLDRKADIGRHHGAIVVGHDLSRGAWRPETKGAYGAREGVLESISGHCPCCVEKGLALKLWRGNMRANG</sequence>